<dbReference type="Proteomes" id="UP000092213">
    <property type="component" value="Chromosome"/>
</dbReference>
<dbReference type="EMBL" id="CP016170">
    <property type="protein sequence ID" value="ANN68915.1"/>
    <property type="molecule type" value="Genomic_DNA"/>
</dbReference>
<evidence type="ECO:0000256" key="6">
    <source>
        <dbReference type="ARBA" id="ARBA00023136"/>
    </source>
</evidence>
<keyword evidence="4 7" id="KW-0812">Transmembrane</keyword>
<evidence type="ECO:0000313" key="10">
    <source>
        <dbReference type="Proteomes" id="UP000091897"/>
    </source>
</evidence>
<proteinExistence type="inferred from homology"/>
<keyword evidence="5 7" id="KW-1133">Transmembrane helix</keyword>
<dbReference type="Proteomes" id="UP000091897">
    <property type="component" value="Chromosome"/>
</dbReference>
<feature type="transmembrane region" description="Helical" evidence="7">
    <location>
        <begin position="148"/>
        <end position="169"/>
    </location>
</feature>
<dbReference type="InterPro" id="IPR002771">
    <property type="entry name" value="Multi_antbiot-R_MarC"/>
</dbReference>
<feature type="transmembrane region" description="Helical" evidence="7">
    <location>
        <begin position="117"/>
        <end position="142"/>
    </location>
</feature>
<name>A0A193G4C6_9BORD</name>
<feature type="transmembrane region" description="Helical" evidence="7">
    <location>
        <begin position="12"/>
        <end position="35"/>
    </location>
</feature>
<evidence type="ECO:0000313" key="11">
    <source>
        <dbReference type="Proteomes" id="UP000092213"/>
    </source>
</evidence>
<organism evidence="9 11">
    <name type="scientific">Bordetella bronchialis</name>
    <dbReference type="NCBI Taxonomy" id="463025"/>
    <lineage>
        <taxon>Bacteria</taxon>
        <taxon>Pseudomonadati</taxon>
        <taxon>Pseudomonadota</taxon>
        <taxon>Betaproteobacteria</taxon>
        <taxon>Burkholderiales</taxon>
        <taxon>Alcaligenaceae</taxon>
        <taxon>Bordetella</taxon>
    </lineage>
</organism>
<accession>A0A193G4C6</accession>
<keyword evidence="6 7" id="KW-0472">Membrane</keyword>
<sequence>MAHLLHEIYANFVYAFISFFSILNPIGMAAVFFTLTQDYTADERRQIAWRVALYGSILLACIFLVGIYVLGFFGISIGSLQIAGGLVLFSAAWGMLNQPTHANKDHEHPAGTISDVAFFPLTMPLTVGAGAIVVAITLAAHVRHGGFVVGHIAVLMAIVVNLLIVGLAYGFSDRILRLLGKSGTNVISRLTAFILLAISVQIAWDGIQGLIATMGK</sequence>
<dbReference type="RefSeq" id="WP_066356427.1">
    <property type="nucleotide sequence ID" value="NZ_CBCSFJ010000002.1"/>
</dbReference>
<protein>
    <recommendedName>
        <fullName evidence="7">UPF0056 membrane protein</fullName>
    </recommendedName>
</protein>
<reference evidence="10 11" key="1">
    <citation type="submission" date="2016-06" db="EMBL/GenBank/DDBJ databases">
        <title>Complete genome sequences of Bordetella bronchialis and Bordetella flabilis.</title>
        <authorList>
            <person name="LiPuma J.J."/>
            <person name="Spilker T."/>
        </authorList>
    </citation>
    <scope>NUCLEOTIDE SEQUENCE [LARGE SCALE GENOMIC DNA]</scope>
    <source>
        <strain evidence="9 11">AU17976</strain>
        <strain evidence="8 10">AU3182</strain>
    </source>
</reference>
<dbReference type="STRING" id="463025.BAU08_24320"/>
<feature type="transmembrane region" description="Helical" evidence="7">
    <location>
        <begin position="47"/>
        <end position="69"/>
    </location>
</feature>
<evidence type="ECO:0000313" key="8">
    <source>
        <dbReference type="EMBL" id="ANN68915.1"/>
    </source>
</evidence>
<evidence type="ECO:0000256" key="1">
    <source>
        <dbReference type="ARBA" id="ARBA00004651"/>
    </source>
</evidence>
<evidence type="ECO:0000256" key="4">
    <source>
        <dbReference type="ARBA" id="ARBA00022692"/>
    </source>
</evidence>
<dbReference type="PANTHER" id="PTHR33508:SF1">
    <property type="entry name" value="UPF0056 MEMBRANE PROTEIN YHCE"/>
    <property type="match status" value="1"/>
</dbReference>
<dbReference type="PANTHER" id="PTHR33508">
    <property type="entry name" value="UPF0056 MEMBRANE PROTEIN YHCE"/>
    <property type="match status" value="1"/>
</dbReference>
<comment type="subcellular location">
    <subcellularLocation>
        <location evidence="1 7">Cell membrane</location>
        <topology evidence="1 7">Multi-pass membrane protein</topology>
    </subcellularLocation>
</comment>
<keyword evidence="3" id="KW-1003">Cell membrane</keyword>
<gene>
    <name evidence="8" type="ORF">BAU06_23755</name>
    <name evidence="9" type="ORF">BAU08_24320</name>
</gene>
<evidence type="ECO:0000256" key="5">
    <source>
        <dbReference type="ARBA" id="ARBA00022989"/>
    </source>
</evidence>
<feature type="transmembrane region" description="Helical" evidence="7">
    <location>
        <begin position="75"/>
        <end position="96"/>
    </location>
</feature>
<dbReference type="OrthoDB" id="21094at2"/>
<comment type="similarity">
    <text evidence="2 7">Belongs to the UPF0056 (MarC) family.</text>
</comment>
<dbReference type="EMBL" id="CP016171">
    <property type="protein sequence ID" value="ANN74064.1"/>
    <property type="molecule type" value="Genomic_DNA"/>
</dbReference>
<evidence type="ECO:0000256" key="7">
    <source>
        <dbReference type="RuleBase" id="RU362048"/>
    </source>
</evidence>
<dbReference type="NCBIfam" id="TIGR00427">
    <property type="entry name" value="NAAT family transporter"/>
    <property type="match status" value="1"/>
</dbReference>
<evidence type="ECO:0000256" key="2">
    <source>
        <dbReference type="ARBA" id="ARBA00009784"/>
    </source>
</evidence>
<dbReference type="AlphaFoldDB" id="A0A193G4C6"/>
<evidence type="ECO:0000313" key="9">
    <source>
        <dbReference type="EMBL" id="ANN74064.1"/>
    </source>
</evidence>
<evidence type="ECO:0000256" key="3">
    <source>
        <dbReference type="ARBA" id="ARBA00022475"/>
    </source>
</evidence>
<dbReference type="Pfam" id="PF01914">
    <property type="entry name" value="MarC"/>
    <property type="match status" value="1"/>
</dbReference>
<dbReference type="GO" id="GO:0005886">
    <property type="term" value="C:plasma membrane"/>
    <property type="evidence" value="ECO:0007669"/>
    <property type="project" value="UniProtKB-SubCell"/>
</dbReference>
<dbReference type="KEGG" id="bbro:BAU06_23755"/>
<feature type="transmembrane region" description="Helical" evidence="7">
    <location>
        <begin position="190"/>
        <end position="211"/>
    </location>
</feature>
<keyword evidence="10" id="KW-1185">Reference proteome</keyword>